<keyword evidence="5" id="KW-1185">Reference proteome</keyword>
<dbReference type="RefSeq" id="YP_004940333.1">
    <property type="nucleotide sequence ID" value="NC_003521.1"/>
</dbReference>
<organism evidence="3 5">
    <name type="scientific">Panine betaherpesvirus 2</name>
    <name type="common">Chimpanzee cytomegalovirus</name>
    <dbReference type="NCBI Taxonomy" id="188763"/>
    <lineage>
        <taxon>Viruses</taxon>
        <taxon>Duplodnaviria</taxon>
        <taxon>Heunggongvirae</taxon>
        <taxon>Peploviricota</taxon>
        <taxon>Herviviricetes</taxon>
        <taxon>Herpesvirales</taxon>
        <taxon>Orthoherpesviridae</taxon>
        <taxon>Betaherpesvirinae</taxon>
        <taxon>Cytomegalovirus</taxon>
        <taxon>Cytomegalovirus paninebeta2</taxon>
    </lineage>
</organism>
<evidence type="ECO:0000313" key="4">
    <source>
        <dbReference type="EMBL" id="QXV67750.1"/>
    </source>
</evidence>
<dbReference type="KEGG" id="vg:11468237"/>
<keyword evidence="2" id="KW-0812">Transmembrane</keyword>
<evidence type="ECO:0000256" key="2">
    <source>
        <dbReference type="SAM" id="Phobius"/>
    </source>
</evidence>
<dbReference type="EMBL" id="MZ151943">
    <property type="protein sequence ID" value="QXV67750.1"/>
    <property type="molecule type" value="Genomic_DNA"/>
</dbReference>
<dbReference type="Proteomes" id="UP000099188">
    <property type="component" value="Segment"/>
</dbReference>
<keyword evidence="2" id="KW-0472">Membrane</keyword>
<name>G9VYW4_9BETA</name>
<feature type="compositionally biased region" description="Gly residues" evidence="1">
    <location>
        <begin position="76"/>
        <end position="85"/>
    </location>
</feature>
<gene>
    <name evidence="3" type="primary">RL8A</name>
    <name evidence="3" type="ORF">CCMVgr001</name>
</gene>
<dbReference type="EMBL" id="AF480884">
    <property type="protein sequence ID" value="AEV81010.1"/>
    <property type="molecule type" value="Genomic_DNA"/>
</dbReference>
<keyword evidence="2" id="KW-1133">Transmembrane helix</keyword>
<accession>G9VYW4</accession>
<sequence>MPHSHLPQIVSFCAWPRQGLLLFLGLLVLFLNYHNQIAVAERRRTGRRIPFVDPLPPESEWYDDDSDDEDDDGDGDSVGIGVVFG</sequence>
<evidence type="ECO:0000256" key="1">
    <source>
        <dbReference type="SAM" id="MobiDB-lite"/>
    </source>
</evidence>
<evidence type="ECO:0000313" key="3">
    <source>
        <dbReference type="EMBL" id="AEV81010.1"/>
    </source>
</evidence>
<feature type="transmembrane region" description="Helical" evidence="2">
    <location>
        <begin position="20"/>
        <end position="40"/>
    </location>
</feature>
<feature type="region of interest" description="Disordered" evidence="1">
    <location>
        <begin position="50"/>
        <end position="85"/>
    </location>
</feature>
<protein>
    <submittedName>
        <fullName evidence="3">Protein RL8A</fullName>
    </submittedName>
</protein>
<reference evidence="4" key="2">
    <citation type="submission" date="2021-05" db="EMBL/GenBank/DDBJ databases">
        <title>Cloning and multi-omic analysis of chimpanzee cytomegalovirus: a resource for comparative functional genomics.</title>
        <authorList>
            <person name="Phan Q.V."/>
        </authorList>
    </citation>
    <scope>NUCLEOTIDE SEQUENCE</scope>
    <source>
        <strain evidence="4">Heberling</strain>
    </source>
</reference>
<feature type="compositionally biased region" description="Acidic residues" evidence="1">
    <location>
        <begin position="60"/>
        <end position="75"/>
    </location>
</feature>
<evidence type="ECO:0000313" key="5">
    <source>
        <dbReference type="Proteomes" id="UP000099188"/>
    </source>
</evidence>
<proteinExistence type="predicted"/>
<dbReference type="GeneID" id="11468237"/>
<reference evidence="3 5" key="1">
    <citation type="journal article" date="2003" name="J. Gen. Virol.">
        <title>The human cytomegalovirus genome revisited: comparison with the chimpanzee cytomegalovirus genome.</title>
        <authorList>
            <person name="Davison A.J."/>
            <person name="Dolan A."/>
            <person name="Akter P."/>
            <person name="Addison C."/>
            <person name="Dargan D.J."/>
            <person name="Alcendor D.J."/>
            <person name="McGeoch D.J."/>
            <person name="Hayward G.S."/>
        </authorList>
    </citation>
    <scope>NUCLEOTIDE SEQUENCE [LARGE SCALE GENOMIC DNA]</scope>
    <source>
        <strain evidence="3">Heberling</strain>
    </source>
</reference>